<sequence length="115" mass="13056">MTATEGLNIAFSIQTLGPRFILNENALKDILVLLKKEGVSYIDICNDKGVILVSTEEERWQNVIKIHTPGKINFINTEDKKGNRILQVIKPFNFDVWRILPCRNSYLVVGVNLEG</sequence>
<reference evidence="1" key="1">
    <citation type="journal article" date="2014" name="Front. Microbiol.">
        <title>High frequency of phylogenetically diverse reductive dehalogenase-homologous genes in deep subseafloor sedimentary metagenomes.</title>
        <authorList>
            <person name="Kawai M."/>
            <person name="Futagami T."/>
            <person name="Toyoda A."/>
            <person name="Takaki Y."/>
            <person name="Nishi S."/>
            <person name="Hori S."/>
            <person name="Arai W."/>
            <person name="Tsubouchi T."/>
            <person name="Morono Y."/>
            <person name="Uchiyama I."/>
            <person name="Ito T."/>
            <person name="Fujiyama A."/>
            <person name="Inagaki F."/>
            <person name="Takami H."/>
        </authorList>
    </citation>
    <scope>NUCLEOTIDE SEQUENCE</scope>
    <source>
        <strain evidence="1">Expedition CK06-06</strain>
    </source>
</reference>
<organism evidence="1">
    <name type="scientific">marine sediment metagenome</name>
    <dbReference type="NCBI Taxonomy" id="412755"/>
    <lineage>
        <taxon>unclassified sequences</taxon>
        <taxon>metagenomes</taxon>
        <taxon>ecological metagenomes</taxon>
    </lineage>
</organism>
<comment type="caution">
    <text evidence="1">The sequence shown here is derived from an EMBL/GenBank/DDBJ whole genome shotgun (WGS) entry which is preliminary data.</text>
</comment>
<proteinExistence type="predicted"/>
<evidence type="ECO:0000313" key="1">
    <source>
        <dbReference type="EMBL" id="GAH21943.1"/>
    </source>
</evidence>
<accession>X1FME9</accession>
<protein>
    <submittedName>
        <fullName evidence="1">Uncharacterized protein</fullName>
    </submittedName>
</protein>
<feature type="non-terminal residue" evidence="1">
    <location>
        <position position="115"/>
    </location>
</feature>
<dbReference type="AlphaFoldDB" id="X1FME9"/>
<name>X1FME9_9ZZZZ</name>
<dbReference type="EMBL" id="BARU01001899">
    <property type="protein sequence ID" value="GAH21943.1"/>
    <property type="molecule type" value="Genomic_DNA"/>
</dbReference>
<gene>
    <name evidence="1" type="ORF">S03H2_04713</name>
</gene>